<dbReference type="GO" id="GO:0009279">
    <property type="term" value="C:cell outer membrane"/>
    <property type="evidence" value="ECO:0007669"/>
    <property type="project" value="UniProtKB-SubCell"/>
</dbReference>
<dbReference type="Gene3D" id="2.170.130.10">
    <property type="entry name" value="TonB-dependent receptor, plug domain"/>
    <property type="match status" value="1"/>
</dbReference>
<name>A0A543G6I4_9FLAO</name>
<dbReference type="RefSeq" id="WP_089079759.1">
    <property type="nucleotide sequence ID" value="NZ_VFPJ01000001.1"/>
</dbReference>
<keyword evidence="6" id="KW-0472">Membrane</keyword>
<evidence type="ECO:0000256" key="6">
    <source>
        <dbReference type="ARBA" id="ARBA00023136"/>
    </source>
</evidence>
<gene>
    <name evidence="9" type="ORF">BC670_2569</name>
</gene>
<evidence type="ECO:0000256" key="7">
    <source>
        <dbReference type="ARBA" id="ARBA00023237"/>
    </source>
</evidence>
<accession>A0A543G6I4</accession>
<dbReference type="PANTHER" id="PTHR30069">
    <property type="entry name" value="TONB-DEPENDENT OUTER MEMBRANE RECEPTOR"/>
    <property type="match status" value="1"/>
</dbReference>
<evidence type="ECO:0000256" key="4">
    <source>
        <dbReference type="ARBA" id="ARBA00022692"/>
    </source>
</evidence>
<dbReference type="PANTHER" id="PTHR30069:SF29">
    <property type="entry name" value="HEMOGLOBIN AND HEMOGLOBIN-HAPTOGLOBIN-BINDING PROTEIN 1-RELATED"/>
    <property type="match status" value="1"/>
</dbReference>
<evidence type="ECO:0000256" key="3">
    <source>
        <dbReference type="ARBA" id="ARBA00022452"/>
    </source>
</evidence>
<keyword evidence="4" id="KW-0812">Transmembrane</keyword>
<keyword evidence="9" id="KW-0675">Receptor</keyword>
<dbReference type="GO" id="GO:0044718">
    <property type="term" value="P:siderophore transmembrane transport"/>
    <property type="evidence" value="ECO:0007669"/>
    <property type="project" value="TreeGrafter"/>
</dbReference>
<dbReference type="InterPro" id="IPR039426">
    <property type="entry name" value="TonB-dep_rcpt-like"/>
</dbReference>
<dbReference type="AlphaFoldDB" id="A0A543G6I4"/>
<dbReference type="InterPro" id="IPR008969">
    <property type="entry name" value="CarboxyPept-like_regulatory"/>
</dbReference>
<proteinExistence type="predicted"/>
<keyword evidence="2" id="KW-0813">Transport</keyword>
<comment type="subcellular location">
    <subcellularLocation>
        <location evidence="1">Cell outer membrane</location>
        <topology evidence="1">Multi-pass membrane protein</topology>
    </subcellularLocation>
</comment>
<keyword evidence="3" id="KW-1134">Transmembrane beta strand</keyword>
<evidence type="ECO:0000313" key="10">
    <source>
        <dbReference type="Proteomes" id="UP000320773"/>
    </source>
</evidence>
<keyword evidence="5" id="KW-0732">Signal</keyword>
<protein>
    <submittedName>
        <fullName evidence="9">Outer membrane receptor protein involved in Fe transport</fullName>
    </submittedName>
</protein>
<dbReference type="InterPro" id="IPR037066">
    <property type="entry name" value="Plug_dom_sf"/>
</dbReference>
<dbReference type="InterPro" id="IPR036942">
    <property type="entry name" value="Beta-barrel_TonB_sf"/>
</dbReference>
<dbReference type="EMBL" id="VFPJ01000001">
    <property type="protein sequence ID" value="TQM41584.1"/>
    <property type="molecule type" value="Genomic_DNA"/>
</dbReference>
<keyword evidence="7" id="KW-0998">Cell outer membrane</keyword>
<reference evidence="9 10" key="1">
    <citation type="submission" date="2019-06" db="EMBL/GenBank/DDBJ databases">
        <title>Genomic Encyclopedia of Archaeal and Bacterial Type Strains, Phase II (KMG-II): from individual species to whole genera.</title>
        <authorList>
            <person name="Goeker M."/>
        </authorList>
    </citation>
    <scope>NUCLEOTIDE SEQUENCE [LARGE SCALE GENOMIC DNA]</scope>
    <source>
        <strain evidence="9 10">DSM 24789</strain>
    </source>
</reference>
<dbReference type="SUPFAM" id="SSF49464">
    <property type="entry name" value="Carboxypeptidase regulatory domain-like"/>
    <property type="match status" value="1"/>
</dbReference>
<dbReference type="Gene3D" id="2.40.170.20">
    <property type="entry name" value="TonB-dependent receptor, beta-barrel domain"/>
    <property type="match status" value="1"/>
</dbReference>
<evidence type="ECO:0000313" key="9">
    <source>
        <dbReference type="EMBL" id="TQM41584.1"/>
    </source>
</evidence>
<evidence type="ECO:0000256" key="5">
    <source>
        <dbReference type="ARBA" id="ARBA00022729"/>
    </source>
</evidence>
<dbReference type="InterPro" id="IPR041700">
    <property type="entry name" value="OMP_b-brl_3"/>
</dbReference>
<organism evidence="9 10">
    <name type="scientific">Flavobacterium branchiophilum</name>
    <dbReference type="NCBI Taxonomy" id="55197"/>
    <lineage>
        <taxon>Bacteria</taxon>
        <taxon>Pseudomonadati</taxon>
        <taxon>Bacteroidota</taxon>
        <taxon>Flavobacteriia</taxon>
        <taxon>Flavobacteriales</taxon>
        <taxon>Flavobacteriaceae</taxon>
        <taxon>Flavobacterium</taxon>
    </lineage>
</organism>
<evidence type="ECO:0000256" key="1">
    <source>
        <dbReference type="ARBA" id="ARBA00004571"/>
    </source>
</evidence>
<dbReference type="Proteomes" id="UP000320773">
    <property type="component" value="Unassembled WGS sequence"/>
</dbReference>
<sequence>MRTKQLFYVFLLMSINVFSQQKINIIGKITAENKSLSDAIVEFHINNISKFAITNNNGIYKFSDITLLQNDSLELRVKFLGYKIFIQKIYNLKENNTIDINLTVPEIENLKEVVINSKEKETVTAKKSSYKIAHKEFIENTKGLEVLATVPNLYVDKQFNTITVDGKLQGKLFIDGVEAMANELKTLDINDFDKVEVVNNPTGSYGSDFLGAIVNIITKKKKEEFIKGIFGVTAGIKNQYYSFDPSISYKKGRFIIKTNYNYLNSNNLIDYNLYRINGFDIFNSNTTTNSDNNRQYSDLKINVKLSEKSNFTLTNYYHHNNYNSTGNGFTELNHAPNNRFSKSGFNIDSNWKLGTVYDYKISENKHFYLKNSLFIYKKKDTDNYFYSDNTNANFNIETQNKEFTFNADYEAEDFKMFKKSSSFYMDLKYINRKYSFSDTLFFINQKVINATTELDNQWTDQFSTEMALSLENTSNKNISKTQVYNLVLPTFNALYHFKNKYDLKFGYSRKVLRPSVGDLNDNVIIINSGIAKQGNSNLDPQIRNYYVLTLSKSFKIDHISIRFYNESINNSIEEVYKTQENLIVQTLENAAKFSSTGISVGYRTKILKKINTNINSGFNYSHFEDTSLNAVIKTNGGYAFTGNINLSSKLFNDKVSVSFSGRHNNPNYSLLSKKITLPYLDFSCNTNLLKGNLNLSLYAQNLLGRNAAGFTDISSYNNFYQKIEARNNFTNLLFTLTYYFGKSFNDKIIDKTINNNDVRR</sequence>
<feature type="domain" description="Outer membrane protein beta-barrel" evidence="8">
    <location>
        <begin position="381"/>
        <end position="738"/>
    </location>
</feature>
<comment type="caution">
    <text evidence="9">The sequence shown here is derived from an EMBL/GenBank/DDBJ whole genome shotgun (WGS) entry which is preliminary data.</text>
</comment>
<evidence type="ECO:0000259" key="8">
    <source>
        <dbReference type="Pfam" id="PF14905"/>
    </source>
</evidence>
<evidence type="ECO:0000256" key="2">
    <source>
        <dbReference type="ARBA" id="ARBA00022448"/>
    </source>
</evidence>
<dbReference type="GO" id="GO:0015344">
    <property type="term" value="F:siderophore uptake transmembrane transporter activity"/>
    <property type="evidence" value="ECO:0007669"/>
    <property type="project" value="TreeGrafter"/>
</dbReference>
<dbReference type="Pfam" id="PF14905">
    <property type="entry name" value="OMP_b-brl_3"/>
    <property type="match status" value="1"/>
</dbReference>
<dbReference type="SUPFAM" id="SSF56935">
    <property type="entry name" value="Porins"/>
    <property type="match status" value="1"/>
</dbReference>